<proteinExistence type="inferred from homology"/>
<feature type="domain" description="Alanine dehydrogenase/pyridine nucleotide transhydrogenase N-terminal" evidence="4">
    <location>
        <begin position="7"/>
        <end position="141"/>
    </location>
</feature>
<dbReference type="SUPFAM" id="SSF51735">
    <property type="entry name" value="NAD(P)-binding Rossmann-fold domains"/>
    <property type="match status" value="1"/>
</dbReference>
<reference evidence="5" key="2">
    <citation type="journal article" date="2018" name="Nat. Commun.">
        <title>Tailed giant Tupanvirus possesses the most complete translational apparatus of the known virosphere.</title>
        <authorList>
            <person name="Abrahao J."/>
            <person name="Silva L."/>
            <person name="Silva L.S."/>
            <person name="Khalil J.Y.B."/>
            <person name="Rodrigues R."/>
            <person name="Arantes T."/>
            <person name="Assis F."/>
            <person name="Boratto P."/>
            <person name="Andrade M."/>
            <person name="Kroon E.G."/>
            <person name="Ribeiro B."/>
            <person name="Bergier I."/>
            <person name="Seligmann H."/>
            <person name="Ghigo E."/>
            <person name="Colson P."/>
            <person name="Levasseur A."/>
            <person name="Kroemer G."/>
            <person name="Raoult D."/>
            <person name="La Scola B."/>
        </authorList>
    </citation>
    <scope>NUCLEOTIDE SEQUENCE [LARGE SCALE GENOMIC DNA]</scope>
    <source>
        <strain evidence="5">Deep ocean</strain>
    </source>
</reference>
<dbReference type="Pfam" id="PF05222">
    <property type="entry name" value="AlaDh_PNT_N"/>
    <property type="match status" value="1"/>
</dbReference>
<evidence type="ECO:0000259" key="4">
    <source>
        <dbReference type="SMART" id="SM01003"/>
    </source>
</evidence>
<comment type="similarity">
    <text evidence="1">Belongs to the AlaDH/PNT family.</text>
</comment>
<sequence>MSHIHLWLRSETKEDEFRTPITPVIAKKLIEKGYTMTVEKSNQRCYHDYEYTDVGCILVESGSWVQAPNNVIVVGLKELPNNVEQFEHTHIYFAHCFKNQKNSKEIIQKFIKGGGKILDIEYLTDENGKRLAAFGKSAGIAGALLSIMVWSEQKLTHKNARLGRIIPIKNTSDIVKMLYRKLNKIDHKPKILVIGSKGRVGTGVISIMNELELTTTEWTRKDTQKINLSEEIMQYDILINCISLDKNTVPFLTPAIIKNTSRKLSVCVDISCDYASPYNPLPIYNLPSSFEFPVINLITEHPIMDIIAIENLPSLLPIESSDDFSEQFYQCLVKLESWDNIWQRTEKHFLDHSI</sequence>
<dbReference type="GO" id="GO:0004754">
    <property type="term" value="F:saccharopine dehydrogenase (NAD+, L-lysine-forming) activity"/>
    <property type="evidence" value="ECO:0007669"/>
    <property type="project" value="InterPro"/>
</dbReference>
<name>A0A6N1NE34_9VIRU</name>
<evidence type="ECO:0000256" key="2">
    <source>
        <dbReference type="ARBA" id="ARBA00023002"/>
    </source>
</evidence>
<dbReference type="RefSeq" id="YP_010780427.1">
    <property type="nucleotide sequence ID" value="NC_075038.1"/>
</dbReference>
<dbReference type="KEGG" id="vg:80517118"/>
<dbReference type="InterPro" id="IPR027281">
    <property type="entry name" value="Lys1"/>
</dbReference>
<dbReference type="SUPFAM" id="SSF52283">
    <property type="entry name" value="Formate/glycerate dehydrogenase catalytic domain-like"/>
    <property type="match status" value="1"/>
</dbReference>
<dbReference type="GeneID" id="80517118"/>
<keyword evidence="2" id="KW-0560">Oxidoreductase</keyword>
<dbReference type="InterPro" id="IPR036291">
    <property type="entry name" value="NAD(P)-bd_dom_sf"/>
</dbReference>
<dbReference type="GO" id="GO:0019878">
    <property type="term" value="P:lysine biosynthetic process via aminoadipic acid"/>
    <property type="evidence" value="ECO:0007669"/>
    <property type="project" value="TreeGrafter"/>
</dbReference>
<accession>A0A6N1NE34</accession>
<evidence type="ECO:0000313" key="5">
    <source>
        <dbReference type="EMBL" id="QKU33819.1"/>
    </source>
</evidence>
<dbReference type="InterPro" id="IPR051168">
    <property type="entry name" value="AASS"/>
</dbReference>
<evidence type="ECO:0000256" key="3">
    <source>
        <dbReference type="ARBA" id="ARBA00023027"/>
    </source>
</evidence>
<organism evidence="5">
    <name type="scientific">Tupanvirus deep ocean</name>
    <dbReference type="NCBI Taxonomy" id="2126984"/>
    <lineage>
        <taxon>Viruses</taxon>
        <taxon>Varidnaviria</taxon>
        <taxon>Bamfordvirae</taxon>
        <taxon>Nucleocytoviricota</taxon>
        <taxon>Megaviricetes</taxon>
        <taxon>Imitervirales</taxon>
        <taxon>Mimiviridae</taxon>
        <taxon>Megamimivirinae</taxon>
        <taxon>Tupanvirus</taxon>
        <taxon>Tupanvirus altamarinense</taxon>
    </lineage>
</organism>
<evidence type="ECO:0000256" key="1">
    <source>
        <dbReference type="ARBA" id="ARBA00005689"/>
    </source>
</evidence>
<dbReference type="SMART" id="SM01003">
    <property type="entry name" value="AlaDh_PNT_N"/>
    <property type="match status" value="1"/>
</dbReference>
<dbReference type="Gene3D" id="3.40.50.720">
    <property type="entry name" value="NAD(P)-binding Rossmann-like Domain"/>
    <property type="match status" value="1"/>
</dbReference>
<dbReference type="PANTHER" id="PTHR11133">
    <property type="entry name" value="SACCHAROPINE DEHYDROGENASE"/>
    <property type="match status" value="1"/>
</dbReference>
<reference evidence="5" key="1">
    <citation type="submission" date="2017-06" db="EMBL/GenBank/DDBJ databases">
        <authorList>
            <person name="Assis F.L."/>
            <person name="Abrahao J.S."/>
            <person name="Silva L."/>
            <person name="Khalil J.B."/>
            <person name="Rodrigues R."/>
            <person name="Silva L.S."/>
            <person name="Boratto P."/>
            <person name="Andrade M."/>
            <person name="Kroon E.G."/>
            <person name="Ribeiro B."/>
            <person name="Bergier I."/>
            <person name="Seligmann H."/>
            <person name="Ghigo E."/>
            <person name="Colson P."/>
            <person name="Levasseur A."/>
            <person name="Raoult D."/>
            <person name="Scola B.L."/>
        </authorList>
    </citation>
    <scope>NUCLEOTIDE SEQUENCE</scope>
    <source>
        <strain evidence="5">Deep ocean</strain>
    </source>
</reference>
<dbReference type="EMBL" id="MF405918">
    <property type="protein sequence ID" value="QKU33819.1"/>
    <property type="molecule type" value="Genomic_DNA"/>
</dbReference>
<protein>
    <submittedName>
        <fullName evidence="5">Saccharopine dehydrogenase</fullName>
    </submittedName>
</protein>
<keyword evidence="3" id="KW-0520">NAD</keyword>
<dbReference type="InterPro" id="IPR007886">
    <property type="entry name" value="AlaDH/PNT_N"/>
</dbReference>
<dbReference type="PANTHER" id="PTHR11133:SF23">
    <property type="entry name" value="SACCHAROPINE DEHYDROGENASE [NAD(+), L-LYSINE-FORMING]"/>
    <property type="match status" value="1"/>
</dbReference>
<dbReference type="PIRSF" id="PIRSF018250">
    <property type="entry name" value="Saccharopine_DH_Lys"/>
    <property type="match status" value="1"/>
</dbReference>